<accession>A0A8U0A923</accession>
<proteinExistence type="predicted"/>
<name>A0A8U0A923_9EURY</name>
<keyword evidence="2" id="KW-1185">Reference proteome</keyword>
<sequence>MLVDDTCLGSIEESALAERLESEAYSTVTLDDTERRRSLVSGYSRSSRISARTAWLRSTPNSWISATLSLVGKSLPIDLVLADRGFESLQVYQTLNNFDVTYLFPKVERALETA</sequence>
<dbReference type="RefSeq" id="WP_247995167.1">
    <property type="nucleotide sequence ID" value="NZ_CP096020.1"/>
</dbReference>
<keyword evidence="1" id="KW-0614">Plasmid</keyword>
<organism evidence="1 2">
    <name type="scientific">Halocatena salina</name>
    <dbReference type="NCBI Taxonomy" id="2934340"/>
    <lineage>
        <taxon>Archaea</taxon>
        <taxon>Methanobacteriati</taxon>
        <taxon>Methanobacteriota</taxon>
        <taxon>Stenosarchaea group</taxon>
        <taxon>Halobacteria</taxon>
        <taxon>Halobacteriales</taxon>
        <taxon>Natronomonadaceae</taxon>
        <taxon>Halocatena</taxon>
    </lineage>
</organism>
<evidence type="ECO:0000313" key="2">
    <source>
        <dbReference type="Proteomes" id="UP000831768"/>
    </source>
</evidence>
<gene>
    <name evidence="1" type="ORF">MW046_13855</name>
</gene>
<protein>
    <submittedName>
        <fullName evidence="1">Uncharacterized protein</fullName>
    </submittedName>
</protein>
<dbReference type="EMBL" id="CP096020">
    <property type="protein sequence ID" value="UPM44513.1"/>
    <property type="molecule type" value="Genomic_DNA"/>
</dbReference>
<reference evidence="1" key="1">
    <citation type="submission" date="2022-04" db="EMBL/GenBank/DDBJ databases">
        <title>Halocatena sp. nov., isolated from a salt lake.</title>
        <authorList>
            <person name="Cui H.-L."/>
        </authorList>
    </citation>
    <scope>NUCLEOTIDE SEQUENCE</scope>
    <source>
        <strain evidence="1">AD-1</strain>
        <plasmid evidence="1">unnamed1</plasmid>
    </source>
</reference>
<dbReference type="GeneID" id="71929152"/>
<dbReference type="AlphaFoldDB" id="A0A8U0A923"/>
<geneLocation type="plasmid" evidence="1 2">
    <name>unnamed1</name>
</geneLocation>
<dbReference type="KEGG" id="haad:MW046_13855"/>
<dbReference type="Proteomes" id="UP000831768">
    <property type="component" value="Plasmid unnamed1"/>
</dbReference>
<evidence type="ECO:0000313" key="1">
    <source>
        <dbReference type="EMBL" id="UPM44513.1"/>
    </source>
</evidence>